<comment type="subcellular location">
    <subcellularLocation>
        <location evidence="1">Secreted</location>
    </subcellularLocation>
</comment>
<feature type="domain" description="Peptidase S1" evidence="7">
    <location>
        <begin position="275"/>
        <end position="507"/>
    </location>
</feature>
<dbReference type="PROSITE" id="PS50240">
    <property type="entry name" value="TRYPSIN_DOM"/>
    <property type="match status" value="1"/>
</dbReference>
<dbReference type="InterPro" id="IPR001254">
    <property type="entry name" value="Trypsin_dom"/>
</dbReference>
<evidence type="ECO:0000256" key="5">
    <source>
        <dbReference type="RuleBase" id="RU363034"/>
    </source>
</evidence>
<dbReference type="EMBL" id="CAUEEQ010035257">
    <property type="protein sequence ID" value="CAJ0952615.1"/>
    <property type="molecule type" value="Genomic_DNA"/>
</dbReference>
<keyword evidence="5" id="KW-0378">Hydrolase</keyword>
<evidence type="ECO:0000256" key="6">
    <source>
        <dbReference type="SAM" id="MobiDB-lite"/>
    </source>
</evidence>
<proteinExistence type="predicted"/>
<evidence type="ECO:0000313" key="8">
    <source>
        <dbReference type="EMBL" id="CAJ0952615.1"/>
    </source>
</evidence>
<dbReference type="InterPro" id="IPR001314">
    <property type="entry name" value="Peptidase_S1A"/>
</dbReference>
<dbReference type="PROSITE" id="PS00134">
    <property type="entry name" value="TRYPSIN_HIS"/>
    <property type="match status" value="1"/>
</dbReference>
<dbReference type="SUPFAM" id="SSF57196">
    <property type="entry name" value="EGF/Laminin"/>
    <property type="match status" value="1"/>
</dbReference>
<feature type="region of interest" description="Disordered" evidence="6">
    <location>
        <begin position="150"/>
        <end position="252"/>
    </location>
</feature>
<feature type="compositionally biased region" description="Basic and acidic residues" evidence="6">
    <location>
        <begin position="156"/>
        <end position="168"/>
    </location>
</feature>
<feature type="compositionally biased region" description="Basic and acidic residues" evidence="6">
    <location>
        <begin position="196"/>
        <end position="234"/>
    </location>
</feature>
<evidence type="ECO:0000259" key="7">
    <source>
        <dbReference type="PROSITE" id="PS50240"/>
    </source>
</evidence>
<organism evidence="8 9">
    <name type="scientific">Ranitomeya imitator</name>
    <name type="common">mimic poison frog</name>
    <dbReference type="NCBI Taxonomy" id="111125"/>
    <lineage>
        <taxon>Eukaryota</taxon>
        <taxon>Metazoa</taxon>
        <taxon>Chordata</taxon>
        <taxon>Craniata</taxon>
        <taxon>Vertebrata</taxon>
        <taxon>Euteleostomi</taxon>
        <taxon>Amphibia</taxon>
        <taxon>Batrachia</taxon>
        <taxon>Anura</taxon>
        <taxon>Neobatrachia</taxon>
        <taxon>Hyloidea</taxon>
        <taxon>Dendrobatidae</taxon>
        <taxon>Dendrobatinae</taxon>
        <taxon>Ranitomeya</taxon>
    </lineage>
</organism>
<dbReference type="InterPro" id="IPR050442">
    <property type="entry name" value="Peptidase_S1_coag_factors"/>
</dbReference>
<dbReference type="SUPFAM" id="SSF50494">
    <property type="entry name" value="Trypsin-like serine proteases"/>
    <property type="match status" value="1"/>
</dbReference>
<gene>
    <name evidence="8" type="ORF">RIMI_LOCUS13952637</name>
</gene>
<evidence type="ECO:0000256" key="4">
    <source>
        <dbReference type="ARBA" id="ARBA00023180"/>
    </source>
</evidence>
<sequence>MKIEAQERKPGEHLGVEHTISLHPIPNFVVSNKLLNESLKIEAHGKENLGNTLEWNTPSLYTPYPICSLMQCSFPLKLLNKLPDYRKLRKGNLIKKFIIKMCSLNNGGCEQYCKVENRDVVCSCTTGYKLGDDGKSCVSSEPYPCGKRTAFRAKRSAPEEKENRKNHIDSSQISIPTNSPGDSAPLNENVQPDSASPKEDVQPESVPPKEDVQPDSVPPKEDVQPDSVPPKEDVQPDSVPLNEAVQPDSVPLNEDVLSELSLYESETFDNPNERIVGGKDCKFGECPWQAVLLSEDNEPFCGGTILSKQFILTAAHCMNQTKYFKVIVGEMNTLKKDGAESIHKVDKIIIHPKFVRLTYDFDIAVVKLKEAINFTDNIIPACLPDPDFAEEVLMNERQAMVSGFGRLHERGAQATKLQKLNVPYVTRQTCKESSRFAITENMFCAGYDKDVKDACQGDSGGPHVTPYKDTYFVTGIVSWGEGCAQQGKYGVYTKVSRLNKWLKGVLKKHHLSPIVEVYL</sequence>
<dbReference type="CDD" id="cd00190">
    <property type="entry name" value="Tryp_SPc"/>
    <property type="match status" value="1"/>
</dbReference>
<name>A0ABN9LXR7_9NEOB</name>
<keyword evidence="5" id="KW-0645">Protease</keyword>
<dbReference type="InterPro" id="IPR009003">
    <property type="entry name" value="Peptidase_S1_PA"/>
</dbReference>
<dbReference type="Pfam" id="PF14670">
    <property type="entry name" value="FXa_inhibition"/>
    <property type="match status" value="1"/>
</dbReference>
<evidence type="ECO:0000256" key="1">
    <source>
        <dbReference type="ARBA" id="ARBA00004613"/>
    </source>
</evidence>
<dbReference type="Gene3D" id="2.10.25.10">
    <property type="entry name" value="Laminin"/>
    <property type="match status" value="1"/>
</dbReference>
<keyword evidence="5" id="KW-0720">Serine protease</keyword>
<accession>A0ABN9LXR7</accession>
<dbReference type="SMART" id="SM00020">
    <property type="entry name" value="Tryp_SPc"/>
    <property type="match status" value="1"/>
</dbReference>
<keyword evidence="4" id="KW-0325">Glycoprotein</keyword>
<evidence type="ECO:0000313" key="9">
    <source>
        <dbReference type="Proteomes" id="UP001176940"/>
    </source>
</evidence>
<comment type="caution">
    <text evidence="8">The sequence shown here is derived from an EMBL/GenBank/DDBJ whole genome shotgun (WGS) entry which is preliminary data.</text>
</comment>
<evidence type="ECO:0000256" key="2">
    <source>
        <dbReference type="ARBA" id="ARBA00022525"/>
    </source>
</evidence>
<keyword evidence="9" id="KW-1185">Reference proteome</keyword>
<dbReference type="Gene3D" id="2.40.10.10">
    <property type="entry name" value="Trypsin-like serine proteases"/>
    <property type="match status" value="2"/>
</dbReference>
<dbReference type="PANTHER" id="PTHR24278">
    <property type="entry name" value="COAGULATION FACTOR"/>
    <property type="match status" value="1"/>
</dbReference>
<dbReference type="InterPro" id="IPR018114">
    <property type="entry name" value="TRYPSIN_HIS"/>
</dbReference>
<reference evidence="8" key="1">
    <citation type="submission" date="2023-07" db="EMBL/GenBank/DDBJ databases">
        <authorList>
            <person name="Stuckert A."/>
        </authorList>
    </citation>
    <scope>NUCLEOTIDE SEQUENCE</scope>
</reference>
<feature type="compositionally biased region" description="Polar residues" evidence="6">
    <location>
        <begin position="169"/>
        <end position="194"/>
    </location>
</feature>
<dbReference type="InterPro" id="IPR043504">
    <property type="entry name" value="Peptidase_S1_PA_chymotrypsin"/>
</dbReference>
<protein>
    <recommendedName>
        <fullName evidence="7">Peptidase S1 domain-containing protein</fullName>
    </recommendedName>
</protein>
<dbReference type="InterPro" id="IPR033116">
    <property type="entry name" value="TRYPSIN_SER"/>
</dbReference>
<dbReference type="PROSITE" id="PS00135">
    <property type="entry name" value="TRYPSIN_SER"/>
    <property type="match status" value="1"/>
</dbReference>
<dbReference type="PANTHER" id="PTHR24278:SF28">
    <property type="entry name" value="COAGULATION FACTOR X"/>
    <property type="match status" value="1"/>
</dbReference>
<keyword evidence="2" id="KW-0964">Secreted</keyword>
<dbReference type="Proteomes" id="UP001176940">
    <property type="component" value="Unassembled WGS sequence"/>
</dbReference>
<evidence type="ECO:0000256" key="3">
    <source>
        <dbReference type="ARBA" id="ARBA00023157"/>
    </source>
</evidence>
<dbReference type="Pfam" id="PF00089">
    <property type="entry name" value="Trypsin"/>
    <property type="match status" value="1"/>
</dbReference>
<dbReference type="PRINTS" id="PR00722">
    <property type="entry name" value="CHYMOTRYPSIN"/>
</dbReference>
<keyword evidence="3" id="KW-1015">Disulfide bond</keyword>